<evidence type="ECO:0000313" key="12">
    <source>
        <dbReference type="Proteomes" id="UP000235731"/>
    </source>
</evidence>
<name>A0A2N7PLD2_9BACT</name>
<dbReference type="InterPro" id="IPR002898">
    <property type="entry name" value="MotA_ExbB_proton_chnl"/>
</dbReference>
<dbReference type="AlphaFoldDB" id="A0A2N7PLD2"/>
<keyword evidence="7 9" id="KW-0472">Membrane</keyword>
<keyword evidence="5 8" id="KW-0653">Protein transport</keyword>
<feature type="transmembrane region" description="Helical" evidence="9">
    <location>
        <begin position="55"/>
        <end position="82"/>
    </location>
</feature>
<dbReference type="Pfam" id="PF01618">
    <property type="entry name" value="MotA_ExbB"/>
    <property type="match status" value="1"/>
</dbReference>
<dbReference type="PANTHER" id="PTHR30625">
    <property type="entry name" value="PROTEIN TOLQ"/>
    <property type="match status" value="1"/>
</dbReference>
<comment type="subcellular location">
    <subcellularLocation>
        <location evidence="1">Cell membrane</location>
        <topology evidence="1">Multi-pass membrane protein</topology>
    </subcellularLocation>
    <subcellularLocation>
        <location evidence="8">Membrane</location>
        <topology evidence="8">Multi-pass membrane protein</topology>
    </subcellularLocation>
</comment>
<evidence type="ECO:0000256" key="8">
    <source>
        <dbReference type="RuleBase" id="RU004057"/>
    </source>
</evidence>
<comment type="similarity">
    <text evidence="8">Belongs to the exbB/tolQ family.</text>
</comment>
<accession>A0A2N7PLD2</accession>
<evidence type="ECO:0000256" key="1">
    <source>
        <dbReference type="ARBA" id="ARBA00004651"/>
    </source>
</evidence>
<comment type="caution">
    <text evidence="11">The sequence shown here is derived from an EMBL/GenBank/DDBJ whole genome shotgun (WGS) entry which is preliminary data.</text>
</comment>
<proteinExistence type="inferred from homology"/>
<sequence>MEILKYLVDYGVIGILIIMSIISLAIFLERRKTYKTIKLDNFKNKKELEIELTKGLYIIASVGSNAPYLGLLGTVLGIMLTFYEIGETGLADTTKIMQGLALALKATAIGLLVAIPSTTMYNYLLRRVREILALYEISKEKN</sequence>
<evidence type="ECO:0000256" key="5">
    <source>
        <dbReference type="ARBA" id="ARBA00022927"/>
    </source>
</evidence>
<evidence type="ECO:0000259" key="10">
    <source>
        <dbReference type="Pfam" id="PF01618"/>
    </source>
</evidence>
<keyword evidence="3" id="KW-1003">Cell membrane</keyword>
<keyword evidence="2 8" id="KW-0813">Transport</keyword>
<dbReference type="Proteomes" id="UP000235731">
    <property type="component" value="Unassembled WGS sequence"/>
</dbReference>
<protein>
    <submittedName>
        <fullName evidence="11">TonB-system energizer ExbB</fullName>
    </submittedName>
</protein>
<keyword evidence="4 9" id="KW-0812">Transmembrane</keyword>
<feature type="transmembrane region" description="Helical" evidence="9">
    <location>
        <begin position="6"/>
        <end position="28"/>
    </location>
</feature>
<evidence type="ECO:0000256" key="3">
    <source>
        <dbReference type="ARBA" id="ARBA00022475"/>
    </source>
</evidence>
<evidence type="ECO:0000256" key="4">
    <source>
        <dbReference type="ARBA" id="ARBA00022692"/>
    </source>
</evidence>
<dbReference type="GO" id="GO:0017038">
    <property type="term" value="P:protein import"/>
    <property type="evidence" value="ECO:0007669"/>
    <property type="project" value="TreeGrafter"/>
</dbReference>
<dbReference type="InterPro" id="IPR050790">
    <property type="entry name" value="ExbB/TolQ_transport"/>
</dbReference>
<keyword evidence="6 9" id="KW-1133">Transmembrane helix</keyword>
<evidence type="ECO:0000256" key="6">
    <source>
        <dbReference type="ARBA" id="ARBA00022989"/>
    </source>
</evidence>
<reference evidence="11 12" key="1">
    <citation type="submission" date="2018-01" db="EMBL/GenBank/DDBJ databases">
        <title>Metagenomic assembled genomes from two thermal pools in the Uzon Caldera, Kamchatka, Russia.</title>
        <authorList>
            <person name="Wilkins L."/>
            <person name="Ettinger C."/>
        </authorList>
    </citation>
    <scope>NUCLEOTIDE SEQUENCE [LARGE SCALE GENOMIC DNA]</scope>
    <source>
        <strain evidence="11">ZAV-15</strain>
    </source>
</reference>
<dbReference type="GO" id="GO:0005886">
    <property type="term" value="C:plasma membrane"/>
    <property type="evidence" value="ECO:0007669"/>
    <property type="project" value="UniProtKB-SubCell"/>
</dbReference>
<feature type="transmembrane region" description="Helical" evidence="9">
    <location>
        <begin position="102"/>
        <end position="124"/>
    </location>
</feature>
<feature type="domain" description="MotA/TolQ/ExbB proton channel" evidence="10">
    <location>
        <begin position="48"/>
        <end position="136"/>
    </location>
</feature>
<evidence type="ECO:0000256" key="2">
    <source>
        <dbReference type="ARBA" id="ARBA00022448"/>
    </source>
</evidence>
<organism evidence="11 12">
    <name type="scientific">Caldimicrobium thiodismutans</name>
    <dbReference type="NCBI Taxonomy" id="1653476"/>
    <lineage>
        <taxon>Bacteria</taxon>
        <taxon>Pseudomonadati</taxon>
        <taxon>Thermodesulfobacteriota</taxon>
        <taxon>Thermodesulfobacteria</taxon>
        <taxon>Thermodesulfobacteriales</taxon>
        <taxon>Thermodesulfobacteriaceae</taxon>
        <taxon>Caldimicrobium</taxon>
    </lineage>
</organism>
<dbReference type="NCBIfam" id="TIGR02805">
    <property type="entry name" value="exbB2"/>
    <property type="match status" value="1"/>
</dbReference>
<dbReference type="GO" id="GO:0055085">
    <property type="term" value="P:transmembrane transport"/>
    <property type="evidence" value="ECO:0007669"/>
    <property type="project" value="InterPro"/>
</dbReference>
<dbReference type="PANTHER" id="PTHR30625:SF15">
    <property type="entry name" value="BIOPOLYMER TRANSPORT PROTEIN EXBB"/>
    <property type="match status" value="1"/>
</dbReference>
<evidence type="ECO:0000256" key="9">
    <source>
        <dbReference type="SAM" id="Phobius"/>
    </source>
</evidence>
<evidence type="ECO:0000313" key="11">
    <source>
        <dbReference type="EMBL" id="PMP64433.1"/>
    </source>
</evidence>
<gene>
    <name evidence="11" type="primary">exbB</name>
    <name evidence="11" type="ORF">C0197_00480</name>
</gene>
<evidence type="ECO:0000256" key="7">
    <source>
        <dbReference type="ARBA" id="ARBA00023136"/>
    </source>
</evidence>
<dbReference type="EMBL" id="PNIE01000007">
    <property type="protein sequence ID" value="PMP64433.1"/>
    <property type="molecule type" value="Genomic_DNA"/>
</dbReference>
<dbReference type="InterPro" id="IPR014172">
    <property type="entry name" value="TonB_ExbB_2"/>
</dbReference>